<dbReference type="Pfam" id="PF04357">
    <property type="entry name" value="TamB"/>
    <property type="match status" value="1"/>
</dbReference>
<reference evidence="6 7" key="1">
    <citation type="submission" date="2015-08" db="EMBL/GenBank/DDBJ databases">
        <authorList>
            <person name="Babu N.S."/>
            <person name="Beckwith C.J."/>
            <person name="Beseler K.G."/>
            <person name="Brison A."/>
            <person name="Carone J.V."/>
            <person name="Caskin T.P."/>
            <person name="Diamond M."/>
            <person name="Durham M.E."/>
            <person name="Foxe J.M."/>
            <person name="Go M."/>
            <person name="Henderson B.A."/>
            <person name="Jones I.B."/>
            <person name="McGettigan J.A."/>
            <person name="Micheletti S.J."/>
            <person name="Nasrallah M.E."/>
            <person name="Ortiz D."/>
            <person name="Piller C.R."/>
            <person name="Privatt S.R."/>
            <person name="Schneider S.L."/>
            <person name="Sharp S."/>
            <person name="Smith T.C."/>
            <person name="Stanton J.D."/>
            <person name="Ullery H.E."/>
            <person name="Wilson R.J."/>
            <person name="Serrano M.G."/>
            <person name="Buck G."/>
            <person name="Lee V."/>
            <person name="Wang Y."/>
            <person name="Carvalho R."/>
            <person name="Voegtly L."/>
            <person name="Shi R."/>
            <person name="Duckworth R."/>
            <person name="Johnson A."/>
            <person name="Loviza R."/>
            <person name="Walstead R."/>
            <person name="Shah Z."/>
            <person name="Kiflezghi M."/>
            <person name="Wade K."/>
            <person name="Ball S.L."/>
            <person name="Bradley K.W."/>
            <person name="Asai D.J."/>
            <person name="Bowman C.A."/>
            <person name="Russell D.A."/>
            <person name="Pope W.H."/>
            <person name="Jacobs-Sera D."/>
            <person name="Hendrix R.W."/>
            <person name="Hatfull G.F."/>
        </authorList>
    </citation>
    <scope>NUCLEOTIDE SEQUENCE [LARGE SCALE GENOMIC DNA]</scope>
    <source>
        <strain evidence="6 7">DSM 27710</strain>
    </source>
</reference>
<evidence type="ECO:0000256" key="3">
    <source>
        <dbReference type="ARBA" id="ARBA00022989"/>
    </source>
</evidence>
<sequence>MLVLRTKWAANELCSRGETVISRLLGEPLSIERCEIDPVGMRFEARNVRFGGKERPEVSVRRLAVELSPLGSSGALFVRSLEIDEPVLTWTLPPGDGGSGEGPSASCLSFFDHVKVGSLSVRDARARLLLDGGSKAVEVEGLTLAVKRRGPGILPNVDLERRPESYHATLAVSKARYREDGGLSIPLDAFSAAVSLEPRRGRLAVDELHAAAPGLELSARGEIRDLCTPILDLTLGVKATLEQAAPLVSMSDLSGRLEATATLTGPAAEPETTAKVSLRSFDFHGYAFGDLDVDLGVKGKLLRVDELVWPVGDGRARITAELQLEGDLPVQVEVRTESLEFQRLLTHLHVQNTPVLMTVDSTHRLGGHLAGGFVLEGQSYLELRGFHVRNVPWHAEGGTRVVEIPGKATLQTRTRVTATDIFLDPARLSFGPGTELEMSARLGFNEERGLTIRARAPHFDLAHVASHVAGLPVAGVGSLSAVVDGPYADPRIEGDLDLAAARFFAAELGAVRSRVVSYPGRHTLDFESLNGVAGGTAYEAGVKLVLGAEPTIDARIALREGGSLGDVFAATAGMTTPMAWLRDNLDGKVRSVTARVSGPITSASGRARIEARDARFLDRPFDELRATVVLQNLSSLGFEEVRLTRGEGIAEGGGEIRFANGKAPQVEAELDAKDLPIRDLLGDFGVWADLAGKVGGSVRFGGTTDALTVSGEISGRQLSSHGVKLSSTKLSLETQGNEVIVRGALAKAGFLSAAVRMSEGLPFDANFDLDVADLSRFLPKDMGLGGAVRGTVTSVGTLSAIGAASGGARLSEVSLVSGDFKAASTGPVNLTYAGTSFSLEGIELRGPNTRLSLHGVRSRTGALDFQAQGSFDARLVEKLLPQIEHAAGVIDLKASILGDGERPILVGSAQVRDGAFRVKALPIVVERLQSKIAFSQNQVVVEDGRLVLNGGSGELRGTMSLRNWAPDRFDLVLDGSQMSWRKPDDWPATVSGRVAIGGTWPDKLLLSGEVTVDRLRYAKELDLEKAILDFRKKFHAAATSEEPERIRFDLDLVGGRDMRVDNSLVKARLQFVASPGGRAGRLKLVGSNVRIGLLGSVEVVDATAFFRGNTYRITHGMVDFAERDRIDPTFDLTAETQVRDYRVAAHAYGRLDDGAGGMGYQLDLRSEPMLAQSDIVTLLTFGITSWDLDKGGNAGLGGLAAEALMVVSGLDEHVKKLLPQTPLLMDPDLSVTSQYSELTGQMEPFAVFEAKVLSERLKLKAAAPFSTSRGRRASAEVTVSDKLSTQLVWQNEVIGYSSGDLGLDLKLRWEWE</sequence>
<dbReference type="PANTHER" id="PTHR36985:SF1">
    <property type="entry name" value="TRANSLOCATION AND ASSEMBLY MODULE SUBUNIT TAMB"/>
    <property type="match status" value="1"/>
</dbReference>
<comment type="subcellular location">
    <subcellularLocation>
        <location evidence="1">Membrane</location>
        <topology evidence="1">Single-pass membrane protein</topology>
    </subcellularLocation>
</comment>
<evidence type="ECO:0000313" key="7">
    <source>
        <dbReference type="Proteomes" id="UP000055590"/>
    </source>
</evidence>
<dbReference type="GO" id="GO:0097347">
    <property type="term" value="C:TAM protein secretion complex"/>
    <property type="evidence" value="ECO:0007669"/>
    <property type="project" value="TreeGrafter"/>
</dbReference>
<keyword evidence="3" id="KW-1133">Transmembrane helix</keyword>
<dbReference type="GO" id="GO:0009306">
    <property type="term" value="P:protein secretion"/>
    <property type="evidence" value="ECO:0007669"/>
    <property type="project" value="InterPro"/>
</dbReference>
<dbReference type="GO" id="GO:0005886">
    <property type="term" value="C:plasma membrane"/>
    <property type="evidence" value="ECO:0007669"/>
    <property type="project" value="InterPro"/>
</dbReference>
<evidence type="ECO:0000256" key="4">
    <source>
        <dbReference type="ARBA" id="ARBA00023136"/>
    </source>
</evidence>
<dbReference type="EMBL" id="CP012332">
    <property type="protein sequence ID" value="AKU90331.1"/>
    <property type="molecule type" value="Genomic_DNA"/>
</dbReference>
<keyword evidence="4" id="KW-0472">Membrane</keyword>
<evidence type="ECO:0000256" key="2">
    <source>
        <dbReference type="ARBA" id="ARBA00022692"/>
    </source>
</evidence>
<evidence type="ECO:0000313" key="6">
    <source>
        <dbReference type="EMBL" id="AKU90331.1"/>
    </source>
</evidence>
<evidence type="ECO:0000256" key="1">
    <source>
        <dbReference type="ARBA" id="ARBA00004167"/>
    </source>
</evidence>
<organism evidence="6 7">
    <name type="scientific">Vulgatibacter incomptus</name>
    <dbReference type="NCBI Taxonomy" id="1391653"/>
    <lineage>
        <taxon>Bacteria</taxon>
        <taxon>Pseudomonadati</taxon>
        <taxon>Myxococcota</taxon>
        <taxon>Myxococcia</taxon>
        <taxon>Myxococcales</taxon>
        <taxon>Cystobacterineae</taxon>
        <taxon>Vulgatibacteraceae</taxon>
        <taxon>Vulgatibacter</taxon>
    </lineage>
</organism>
<protein>
    <recommendedName>
        <fullName evidence="5">Translocation and assembly module TamB C-terminal domain-containing protein</fullName>
    </recommendedName>
</protein>
<proteinExistence type="predicted"/>
<dbReference type="InterPro" id="IPR007452">
    <property type="entry name" value="TamB_C"/>
</dbReference>
<dbReference type="PANTHER" id="PTHR36985">
    <property type="entry name" value="TRANSLOCATION AND ASSEMBLY MODULE SUBUNIT TAMB"/>
    <property type="match status" value="1"/>
</dbReference>
<feature type="domain" description="Translocation and assembly module TamB C-terminal" evidence="5">
    <location>
        <begin position="949"/>
        <end position="1310"/>
    </location>
</feature>
<gene>
    <name evidence="6" type="ORF">AKJ08_0718</name>
</gene>
<dbReference type="KEGG" id="vin:AKJ08_0718"/>
<dbReference type="Proteomes" id="UP000055590">
    <property type="component" value="Chromosome"/>
</dbReference>
<evidence type="ECO:0000259" key="5">
    <source>
        <dbReference type="Pfam" id="PF04357"/>
    </source>
</evidence>
<keyword evidence="7" id="KW-1185">Reference proteome</keyword>
<accession>A0A0K1PA91</accession>
<dbReference type="STRING" id="1391653.AKJ08_0718"/>
<keyword evidence="2" id="KW-0812">Transmembrane</keyword>
<name>A0A0K1PA91_9BACT</name>